<dbReference type="InterPro" id="IPR007861">
    <property type="entry name" value="DNA_mismatch_repair_MutS_clamp"/>
</dbReference>
<sequence>MAEKLTPMMQQYVDIKKQYKDAILFFRLGDFYEMFFEDAITASRELEITLTAKSCGMDEKAPMCGVPHHAVEGYIDKLIGKGYKVAIGEQLEDPKLVKGIVKRDVVRVVTPGTNMNLQSLDAGTHNYLVTIFQNIAHYGIAYVDITTGDFYVTQVQGYEKVLDELAKVQPREVICNNTALCNEPLMDGVKNRFKSFVSVQEDWYFDLERSTEAILTQLKIGSLEGLGFSDKIEAIKASGALIEYLNETQKSQLHHLSHIRYYATEDYMLLDLSTRRNLELVETLREKERRGSLLWVVDKTKTAMGARLLRQYIEQPLIHVDEINQRLDGVSNLFDEPMYLMELKEYLTPIYDIERLMSRISCQTANGRDLQAFKQSIDMIGPIKILLENLEADYFSAIREDLDDLRDLYDLIDQALMEEPPIAITEGRLIKKGFNEEVDLLRSATTDGKEWLARLESKERERTGIKNLKVKYNKVFGYYIEVTNSYLNLVPEDYTRKQTMSNGERYITPELKEMENTILGAQEKLEALEYELFVQIRDTLKAAVGRIKASADQIAKLDVMQSLADTALKENFVRPQVHNDGTIDIIEGRHPVVEKMMPHDQFISNNTYLDQHEHRFSIITGPNMAGKSTYMRQVALITLLAQVGSFVPAKSANISVCDRIFTRVGASDDLSSGQSTFMVEMTEVANILRNGTKKSLIILDEIGRGTSTFDGLSIAWAVVEYIVNIHTMGAKTLFATHYHELTELEGKIEGVQNYCISVKEQGDDIIFLRKIIPGGANNSYGIQVAKLAGVPDFVIKRAKMILEELDQADITKHAESIKVMEKPEKAEDTQLSLFGNISEDVVEELKGFDVNALTPLEALNKLAQIKKRLNG</sequence>
<dbReference type="SMART" id="SM00534">
    <property type="entry name" value="MUTSac"/>
    <property type="match status" value="1"/>
</dbReference>
<dbReference type="GO" id="GO:0030983">
    <property type="term" value="F:mismatched DNA binding"/>
    <property type="evidence" value="ECO:0007669"/>
    <property type="project" value="InterPro"/>
</dbReference>
<dbReference type="AlphaFoldDB" id="A0A3P7PNM7"/>
<dbReference type="NCBIfam" id="TIGR01070">
    <property type="entry name" value="mutS1"/>
    <property type="match status" value="1"/>
</dbReference>
<dbReference type="HAMAP" id="MF_00096">
    <property type="entry name" value="MutS"/>
    <property type="match status" value="1"/>
</dbReference>
<proteinExistence type="inferred from homology"/>
<dbReference type="CDD" id="cd03284">
    <property type="entry name" value="ABC_MutS1"/>
    <property type="match status" value="1"/>
</dbReference>
<keyword evidence="2 7" id="KW-0547">Nucleotide-binding</keyword>
<dbReference type="InterPro" id="IPR007695">
    <property type="entry name" value="DNA_mismatch_repair_MutS-lik_N"/>
</dbReference>
<dbReference type="SUPFAM" id="SSF55271">
    <property type="entry name" value="DNA repair protein MutS, domain I"/>
    <property type="match status" value="1"/>
</dbReference>
<evidence type="ECO:0000256" key="1">
    <source>
        <dbReference type="ARBA" id="ARBA00006271"/>
    </source>
</evidence>
<dbReference type="PANTHER" id="PTHR11361:SF34">
    <property type="entry name" value="DNA MISMATCH REPAIR PROTEIN MSH1, MITOCHONDRIAL"/>
    <property type="match status" value="1"/>
</dbReference>
<feature type="binding site" evidence="7">
    <location>
        <begin position="621"/>
        <end position="628"/>
    </location>
    <ligand>
        <name>ATP</name>
        <dbReference type="ChEBI" id="CHEBI:30616"/>
    </ligand>
</feature>
<dbReference type="InterPro" id="IPR007860">
    <property type="entry name" value="DNA_mmatch_repair_MutS_con_dom"/>
</dbReference>
<dbReference type="PANTHER" id="PTHR11361">
    <property type="entry name" value="DNA MISMATCH REPAIR PROTEIN MUTS FAMILY MEMBER"/>
    <property type="match status" value="1"/>
</dbReference>
<dbReference type="InterPro" id="IPR016151">
    <property type="entry name" value="DNA_mismatch_repair_MutS_N"/>
</dbReference>
<dbReference type="Proteomes" id="UP000279029">
    <property type="component" value="Chromosome"/>
</dbReference>
<feature type="domain" description="DNA mismatch repair proteins mutS family" evidence="10">
    <location>
        <begin position="695"/>
        <end position="711"/>
    </location>
</feature>
<dbReference type="RefSeq" id="WP_172596052.1">
    <property type="nucleotide sequence ID" value="NZ_LR130778.1"/>
</dbReference>
<dbReference type="SUPFAM" id="SSF52540">
    <property type="entry name" value="P-loop containing nucleoside triphosphate hydrolases"/>
    <property type="match status" value="1"/>
</dbReference>
<keyword evidence="4 7" id="KW-0067">ATP-binding</keyword>
<dbReference type="InterPro" id="IPR036678">
    <property type="entry name" value="MutS_con_dom_sf"/>
</dbReference>
<dbReference type="InterPro" id="IPR000432">
    <property type="entry name" value="DNA_mismatch_repair_MutS_C"/>
</dbReference>
<organism evidence="11 12">
    <name type="scientific">Petrocella atlantisensis</name>
    <dbReference type="NCBI Taxonomy" id="2173034"/>
    <lineage>
        <taxon>Bacteria</taxon>
        <taxon>Bacillati</taxon>
        <taxon>Bacillota</taxon>
        <taxon>Clostridia</taxon>
        <taxon>Lachnospirales</taxon>
        <taxon>Vallitaleaceae</taxon>
        <taxon>Petrocella</taxon>
    </lineage>
</organism>
<evidence type="ECO:0000313" key="12">
    <source>
        <dbReference type="Proteomes" id="UP000279029"/>
    </source>
</evidence>
<dbReference type="InterPro" id="IPR045076">
    <property type="entry name" value="MutS"/>
</dbReference>
<dbReference type="KEGG" id="cbar:PATL70BA_0272"/>
<keyword evidence="6 7" id="KW-0234">DNA repair</keyword>
<dbReference type="GO" id="GO:0005829">
    <property type="term" value="C:cytosol"/>
    <property type="evidence" value="ECO:0007669"/>
    <property type="project" value="TreeGrafter"/>
</dbReference>
<dbReference type="PIRSF" id="PIRSF037677">
    <property type="entry name" value="DNA_mis_repair_Msh6"/>
    <property type="match status" value="1"/>
</dbReference>
<dbReference type="SMART" id="SM00533">
    <property type="entry name" value="MUTSd"/>
    <property type="match status" value="1"/>
</dbReference>
<dbReference type="GO" id="GO:0006298">
    <property type="term" value="P:mismatch repair"/>
    <property type="evidence" value="ECO:0007669"/>
    <property type="project" value="UniProtKB-UniRule"/>
</dbReference>
<dbReference type="InterPro" id="IPR005748">
    <property type="entry name" value="DNA_mismatch_repair_MutS"/>
</dbReference>
<dbReference type="PROSITE" id="PS00486">
    <property type="entry name" value="DNA_MISMATCH_REPAIR_2"/>
    <property type="match status" value="1"/>
</dbReference>
<dbReference type="Gene3D" id="3.40.50.300">
    <property type="entry name" value="P-loop containing nucleotide triphosphate hydrolases"/>
    <property type="match status" value="1"/>
</dbReference>
<evidence type="ECO:0000256" key="4">
    <source>
        <dbReference type="ARBA" id="ARBA00022840"/>
    </source>
</evidence>
<evidence type="ECO:0000256" key="7">
    <source>
        <dbReference type="HAMAP-Rule" id="MF_00096"/>
    </source>
</evidence>
<dbReference type="Gene3D" id="3.30.420.110">
    <property type="entry name" value="MutS, connector domain"/>
    <property type="match status" value="1"/>
</dbReference>
<dbReference type="GO" id="GO:0140664">
    <property type="term" value="F:ATP-dependent DNA damage sensor activity"/>
    <property type="evidence" value="ECO:0007669"/>
    <property type="project" value="InterPro"/>
</dbReference>
<dbReference type="InterPro" id="IPR017261">
    <property type="entry name" value="DNA_mismatch_repair_MutS/MSH"/>
</dbReference>
<protein>
    <recommendedName>
        <fullName evidence="7 8">DNA mismatch repair protein MutS</fullName>
    </recommendedName>
</protein>
<evidence type="ECO:0000256" key="3">
    <source>
        <dbReference type="ARBA" id="ARBA00022763"/>
    </source>
</evidence>
<evidence type="ECO:0000259" key="10">
    <source>
        <dbReference type="PROSITE" id="PS00486"/>
    </source>
</evidence>
<dbReference type="SUPFAM" id="SSF48334">
    <property type="entry name" value="DNA repair protein MutS, domain III"/>
    <property type="match status" value="1"/>
</dbReference>
<evidence type="ECO:0000256" key="8">
    <source>
        <dbReference type="NCBIfam" id="TIGR01070"/>
    </source>
</evidence>
<dbReference type="EMBL" id="LR130778">
    <property type="protein sequence ID" value="VDN46117.1"/>
    <property type="molecule type" value="Genomic_DNA"/>
</dbReference>
<evidence type="ECO:0000256" key="5">
    <source>
        <dbReference type="ARBA" id="ARBA00023125"/>
    </source>
</evidence>
<dbReference type="Pfam" id="PF05192">
    <property type="entry name" value="MutS_III"/>
    <property type="match status" value="1"/>
</dbReference>
<comment type="function">
    <text evidence="7">This protein is involved in the repair of mismatches in DNA. It is possible that it carries out the mismatch recognition step. This protein has a weak ATPase activity.</text>
</comment>
<evidence type="ECO:0000256" key="9">
    <source>
        <dbReference type="RuleBase" id="RU003756"/>
    </source>
</evidence>
<dbReference type="FunFam" id="3.40.1170.10:FF:000001">
    <property type="entry name" value="DNA mismatch repair protein MutS"/>
    <property type="match status" value="1"/>
</dbReference>
<dbReference type="GO" id="GO:0005524">
    <property type="term" value="F:ATP binding"/>
    <property type="evidence" value="ECO:0007669"/>
    <property type="project" value="UniProtKB-UniRule"/>
</dbReference>
<dbReference type="Pfam" id="PF00488">
    <property type="entry name" value="MutS_V"/>
    <property type="match status" value="1"/>
</dbReference>
<dbReference type="FunFam" id="3.40.50.300:FF:001579">
    <property type="entry name" value="DNA mismatch repair protein MutS"/>
    <property type="match status" value="1"/>
</dbReference>
<accession>A0A3P7PNM7</accession>
<dbReference type="NCBIfam" id="NF003810">
    <property type="entry name" value="PRK05399.1"/>
    <property type="match status" value="1"/>
</dbReference>
<evidence type="ECO:0000313" key="11">
    <source>
        <dbReference type="EMBL" id="VDN46117.1"/>
    </source>
</evidence>
<gene>
    <name evidence="7 11" type="primary">mutS</name>
    <name evidence="11" type="ORF">PATL70BA_0272</name>
</gene>
<dbReference type="Pfam" id="PF05190">
    <property type="entry name" value="MutS_IV"/>
    <property type="match status" value="1"/>
</dbReference>
<dbReference type="Gene3D" id="3.40.1170.10">
    <property type="entry name" value="DNA repair protein MutS, domain I"/>
    <property type="match status" value="1"/>
</dbReference>
<evidence type="ECO:0000256" key="6">
    <source>
        <dbReference type="ARBA" id="ARBA00023204"/>
    </source>
</evidence>
<evidence type="ECO:0000256" key="2">
    <source>
        <dbReference type="ARBA" id="ARBA00022741"/>
    </source>
</evidence>
<name>A0A3P7PNM7_9FIRM</name>
<dbReference type="SUPFAM" id="SSF53150">
    <property type="entry name" value="DNA repair protein MutS, domain II"/>
    <property type="match status" value="1"/>
</dbReference>
<dbReference type="InterPro" id="IPR007696">
    <property type="entry name" value="DNA_mismatch_repair_MutS_core"/>
</dbReference>
<keyword evidence="12" id="KW-1185">Reference proteome</keyword>
<dbReference type="Pfam" id="PF05188">
    <property type="entry name" value="MutS_II"/>
    <property type="match status" value="1"/>
</dbReference>
<keyword evidence="3 7" id="KW-0227">DNA damage</keyword>
<dbReference type="Pfam" id="PF01624">
    <property type="entry name" value="MutS_I"/>
    <property type="match status" value="1"/>
</dbReference>
<keyword evidence="5 7" id="KW-0238">DNA-binding</keyword>
<comment type="similarity">
    <text evidence="1 7 9">Belongs to the DNA mismatch repair MutS family.</text>
</comment>
<dbReference type="Gene3D" id="1.10.1420.10">
    <property type="match status" value="2"/>
</dbReference>
<dbReference type="InterPro" id="IPR036187">
    <property type="entry name" value="DNA_mismatch_repair_MutS_sf"/>
</dbReference>
<dbReference type="InterPro" id="IPR027417">
    <property type="entry name" value="P-loop_NTPase"/>
</dbReference>
<dbReference type="GO" id="GO:0003684">
    <property type="term" value="F:damaged DNA binding"/>
    <property type="evidence" value="ECO:0007669"/>
    <property type="project" value="UniProtKB-UniRule"/>
</dbReference>
<reference evidence="11 12" key="1">
    <citation type="submission" date="2018-09" db="EMBL/GenBank/DDBJ databases">
        <authorList>
            <person name="Postec A."/>
        </authorList>
    </citation>
    <scope>NUCLEOTIDE SEQUENCE [LARGE SCALE GENOMIC DNA]</scope>
    <source>
        <strain evidence="11">70B-A</strain>
    </source>
</reference>